<evidence type="ECO:0000259" key="1">
    <source>
        <dbReference type="Pfam" id="PF20415"/>
    </source>
</evidence>
<dbReference type="OrthoDB" id="3242468at2759"/>
<dbReference type="AlphaFoldDB" id="A0A8H7DKL4"/>
<name>A0A8H7DKL4_9AGAR</name>
<dbReference type="EMBL" id="JACAZH010000002">
    <property type="protein sequence ID" value="KAF7375793.1"/>
    <property type="molecule type" value="Genomic_DNA"/>
</dbReference>
<dbReference type="Proteomes" id="UP000623467">
    <property type="component" value="Unassembled WGS sequence"/>
</dbReference>
<evidence type="ECO:0000313" key="3">
    <source>
        <dbReference type="Proteomes" id="UP000623467"/>
    </source>
</evidence>
<accession>A0A8H7DKL4</accession>
<keyword evidence="3" id="KW-1185">Reference proteome</keyword>
<sequence>MPSFFAPQGKKIKSSSRPATSLFRRFNDLYKPSATLLSSFVPKGKPKSEKISQKQQKTLFNPEHSRVSYLSCDRKRFCRLWGFGIEQLAFRRRFIETDLRVINSELGVGVGSFTNTTFHPRPFTAPAYSTTSPGTQTDHEFELHCDAHKHAWCVDPAFFPSIPCVVQNLRASPDHHVSFLIPLRPDSPEPTPTSTSPTLHPLFSYIRPVEHAPISCDILYPPSSRTILDRSTRAPIAYETLAEPATEPPIYDQLVLRIKSDLTTNHFPWEIVVCPNAAGASIPTDSGGGSPRITRRKQSIPITNLDVLFALYDALSERVTEEEWARLGHRSRVQRQIGHAYERRCVKLGGGWEAGVRRIDWLDGRTRLVGIEMIHSHSKDGTNTEVATLVFKTPA</sequence>
<reference evidence="2" key="1">
    <citation type="submission" date="2020-05" db="EMBL/GenBank/DDBJ databases">
        <title>Mycena genomes resolve the evolution of fungal bioluminescence.</title>
        <authorList>
            <person name="Tsai I.J."/>
        </authorList>
    </citation>
    <scope>NUCLEOTIDE SEQUENCE</scope>
    <source>
        <strain evidence="2">160909Yilan</strain>
    </source>
</reference>
<organism evidence="2 3">
    <name type="scientific">Mycena sanguinolenta</name>
    <dbReference type="NCBI Taxonomy" id="230812"/>
    <lineage>
        <taxon>Eukaryota</taxon>
        <taxon>Fungi</taxon>
        <taxon>Dikarya</taxon>
        <taxon>Basidiomycota</taxon>
        <taxon>Agaricomycotina</taxon>
        <taxon>Agaricomycetes</taxon>
        <taxon>Agaricomycetidae</taxon>
        <taxon>Agaricales</taxon>
        <taxon>Marasmiineae</taxon>
        <taxon>Mycenaceae</taxon>
        <taxon>Mycena</taxon>
    </lineage>
</organism>
<protein>
    <recommendedName>
        <fullName evidence="1">DUF6699 domain-containing protein</fullName>
    </recommendedName>
</protein>
<dbReference type="InterPro" id="IPR046522">
    <property type="entry name" value="DUF6699"/>
</dbReference>
<dbReference type="Pfam" id="PF20415">
    <property type="entry name" value="DUF6699"/>
    <property type="match status" value="1"/>
</dbReference>
<proteinExistence type="predicted"/>
<gene>
    <name evidence="2" type="ORF">MSAN_00469000</name>
</gene>
<comment type="caution">
    <text evidence="2">The sequence shown here is derived from an EMBL/GenBank/DDBJ whole genome shotgun (WGS) entry which is preliminary data.</text>
</comment>
<feature type="domain" description="DUF6699" evidence="1">
    <location>
        <begin position="214"/>
        <end position="376"/>
    </location>
</feature>
<evidence type="ECO:0000313" key="2">
    <source>
        <dbReference type="EMBL" id="KAF7375793.1"/>
    </source>
</evidence>